<evidence type="ECO:0000256" key="1">
    <source>
        <dbReference type="SAM" id="SignalP"/>
    </source>
</evidence>
<gene>
    <name evidence="2" type="ORF">ACFPXP_01665</name>
</gene>
<evidence type="ECO:0000313" key="3">
    <source>
        <dbReference type="Proteomes" id="UP001596250"/>
    </source>
</evidence>
<feature type="chain" id="PRO_5046635649" evidence="1">
    <location>
        <begin position="20"/>
        <end position="162"/>
    </location>
</feature>
<feature type="signal peptide" evidence="1">
    <location>
        <begin position="1"/>
        <end position="19"/>
    </location>
</feature>
<reference evidence="3" key="1">
    <citation type="journal article" date="2019" name="Int. J. Syst. Evol. Microbiol.">
        <title>The Global Catalogue of Microorganisms (GCM) 10K type strain sequencing project: providing services to taxonomists for standard genome sequencing and annotation.</title>
        <authorList>
            <consortium name="The Broad Institute Genomics Platform"/>
            <consortium name="The Broad Institute Genome Sequencing Center for Infectious Disease"/>
            <person name="Wu L."/>
            <person name="Ma J."/>
        </authorList>
    </citation>
    <scope>NUCLEOTIDE SEQUENCE [LARGE SCALE GENOMIC DNA]</scope>
    <source>
        <strain evidence="3">CCM 8749</strain>
    </source>
</reference>
<keyword evidence="3" id="KW-1185">Reference proteome</keyword>
<dbReference type="EMBL" id="JBHSQV010000010">
    <property type="protein sequence ID" value="MFC5985178.1"/>
    <property type="molecule type" value="Genomic_DNA"/>
</dbReference>
<proteinExistence type="predicted"/>
<dbReference type="Proteomes" id="UP001596250">
    <property type="component" value="Unassembled WGS sequence"/>
</dbReference>
<evidence type="ECO:0000313" key="2">
    <source>
        <dbReference type="EMBL" id="MFC5985178.1"/>
    </source>
</evidence>
<name>A0ABW1IJG5_9BACL</name>
<organism evidence="2 3">
    <name type="scientific">Marinicrinis lubricantis</name>
    <dbReference type="NCBI Taxonomy" id="2086470"/>
    <lineage>
        <taxon>Bacteria</taxon>
        <taxon>Bacillati</taxon>
        <taxon>Bacillota</taxon>
        <taxon>Bacilli</taxon>
        <taxon>Bacillales</taxon>
        <taxon>Paenibacillaceae</taxon>
    </lineage>
</organism>
<keyword evidence="1" id="KW-0732">Signal</keyword>
<accession>A0ABW1IJG5</accession>
<dbReference type="RefSeq" id="WP_379891763.1">
    <property type="nucleotide sequence ID" value="NZ_CBCSCT010000003.1"/>
</dbReference>
<sequence>MYKMIFYMMLCVVWTMLMALQTDEEAAVQVLFEGKRGVNRAAHAAAQQLDEAKLAQGIVSIDEEEALRVAKQYLQKNLRLDEQLHPLTGTMLEDEVELLLFEVINETYSFPYTYRAPEYNYSVTLQKPGVVMVIGVQYPRAFRLLEPIEWEIKGASELVFPY</sequence>
<protein>
    <submittedName>
        <fullName evidence="2">Uncharacterized protein</fullName>
    </submittedName>
</protein>
<comment type="caution">
    <text evidence="2">The sequence shown here is derived from an EMBL/GenBank/DDBJ whole genome shotgun (WGS) entry which is preliminary data.</text>
</comment>